<dbReference type="GO" id="GO:0009982">
    <property type="term" value="F:pseudouridine synthase activity"/>
    <property type="evidence" value="ECO:0007669"/>
    <property type="project" value="InterPro"/>
</dbReference>
<organism evidence="1 2">
    <name type="scientific">Monoraphidium neglectum</name>
    <dbReference type="NCBI Taxonomy" id="145388"/>
    <lineage>
        <taxon>Eukaryota</taxon>
        <taxon>Viridiplantae</taxon>
        <taxon>Chlorophyta</taxon>
        <taxon>core chlorophytes</taxon>
        <taxon>Chlorophyceae</taxon>
        <taxon>CS clade</taxon>
        <taxon>Sphaeropleales</taxon>
        <taxon>Selenastraceae</taxon>
        <taxon>Monoraphidium</taxon>
    </lineage>
</organism>
<evidence type="ECO:0000313" key="1">
    <source>
        <dbReference type="EMBL" id="KIY95389.1"/>
    </source>
</evidence>
<dbReference type="Proteomes" id="UP000054498">
    <property type="component" value="Unassembled WGS sequence"/>
</dbReference>
<gene>
    <name evidence="1" type="ORF">MNEG_12572</name>
</gene>
<reference evidence="1 2" key="1">
    <citation type="journal article" date="2013" name="BMC Genomics">
        <title>Reconstruction of the lipid metabolism for the microalga Monoraphidium neglectum from its genome sequence reveals characteristics suitable for biofuel production.</title>
        <authorList>
            <person name="Bogen C."/>
            <person name="Al-Dilaimi A."/>
            <person name="Albersmeier A."/>
            <person name="Wichmann J."/>
            <person name="Grundmann M."/>
            <person name="Rupp O."/>
            <person name="Lauersen K.J."/>
            <person name="Blifernez-Klassen O."/>
            <person name="Kalinowski J."/>
            <person name="Goesmann A."/>
            <person name="Mussgnug J.H."/>
            <person name="Kruse O."/>
        </authorList>
    </citation>
    <scope>NUCLEOTIDE SEQUENCE [LARGE SCALE GENOMIC DNA]</scope>
    <source>
        <strain evidence="1 2">SAG 48.87</strain>
    </source>
</reference>
<name>A0A0D2LUU6_9CHLO</name>
<dbReference type="Gene3D" id="1.20.1250.40">
    <property type="match status" value="1"/>
</dbReference>
<evidence type="ECO:0000313" key="2">
    <source>
        <dbReference type="Proteomes" id="UP000054498"/>
    </source>
</evidence>
<dbReference type="GO" id="GO:0001522">
    <property type="term" value="P:pseudouridine synthesis"/>
    <property type="evidence" value="ECO:0007669"/>
    <property type="project" value="InterPro"/>
</dbReference>
<protein>
    <submittedName>
        <fullName evidence="1">Uncharacterized protein</fullName>
    </submittedName>
</protein>
<dbReference type="InterPro" id="IPR020119">
    <property type="entry name" value="PsdUridine_synth_TruD_CS"/>
</dbReference>
<dbReference type="RefSeq" id="XP_013894409.1">
    <property type="nucleotide sequence ID" value="XM_014038955.1"/>
</dbReference>
<dbReference type="InterPro" id="IPR038324">
    <property type="entry name" value="Rpb4/RPC9_sf"/>
</dbReference>
<dbReference type="STRING" id="145388.A0A0D2LUU6"/>
<accession>A0A0D2LUU6</accession>
<sequence length="85" mass="9156">MDQARDGVGEEVDEFLKEATISGVKDAQALTNQEVAILLDKYRTTNVQTTPGFCPPPMVIKTQAYLEQVSGGAGKNEEAATAIRE</sequence>
<dbReference type="PROSITE" id="PS01268">
    <property type="entry name" value="UPF0024"/>
    <property type="match status" value="1"/>
</dbReference>
<keyword evidence="2" id="KW-1185">Reference proteome</keyword>
<dbReference type="EMBL" id="KK103531">
    <property type="protein sequence ID" value="KIY95389.1"/>
    <property type="molecule type" value="Genomic_DNA"/>
</dbReference>
<dbReference type="GO" id="GO:0003723">
    <property type="term" value="F:RNA binding"/>
    <property type="evidence" value="ECO:0007669"/>
    <property type="project" value="InterPro"/>
</dbReference>
<dbReference type="KEGG" id="mng:MNEG_12572"/>
<dbReference type="OrthoDB" id="2186918at2759"/>
<proteinExistence type="predicted"/>
<dbReference type="GeneID" id="25729948"/>
<dbReference type="AlphaFoldDB" id="A0A0D2LUU6"/>